<sequence>MSEKSRGRARLERVAGCDKRRPPPDLTWLFSQVSTSVVDTHRLFPESNLQENGGNSTLFQALPAGTEGVSLLDQQTYRQWKSFMGQQKLSHPRRLRRSTIILQPFTAPSLPGYSLSEVAPVVLQHLQRFCTAFFSGMSVELAPSLNLRSIASLTSRVHTSTNRTQYLVGDILAYLQRHRPSHAQCVMGVATVDLYPSPEWNFVLGHASLTSGCGIFGFGRYFSSQFSSTAPTVEHQLGQLWVLARVVTHELCHTLGMKHCYYFHCAMNESTSIEEAATQPLFLCPVCLRKLKKWLRFDIFERYSQMREVLEETVEVIKDVSPQVSLSVPGNYHTSQEPGDHHCDAEEGKVHPPSESVFVGTHGPNNGSLPQGFQLQRLQAACQWLHTARESAHNFCQS</sequence>
<reference evidence="8" key="1">
    <citation type="submission" date="2023-03" db="EMBL/GenBank/DDBJ databases">
        <authorList>
            <person name="Steffen K."/>
            <person name="Cardenas P."/>
        </authorList>
    </citation>
    <scope>NUCLEOTIDE SEQUENCE</scope>
</reference>
<dbReference type="InterPro" id="IPR012962">
    <property type="entry name" value="Pept_M54_archaemetzincn"/>
</dbReference>
<protein>
    <submittedName>
        <fullName evidence="8">Archaemetzincin-2</fullName>
    </submittedName>
</protein>
<evidence type="ECO:0000256" key="1">
    <source>
        <dbReference type="ARBA" id="ARBA00001947"/>
    </source>
</evidence>
<keyword evidence="5" id="KW-0862">Zinc</keyword>
<comment type="caution">
    <text evidence="8">The sequence shown here is derived from an EMBL/GenBank/DDBJ whole genome shotgun (WGS) entry which is preliminary data.</text>
</comment>
<proteinExistence type="predicted"/>
<keyword evidence="2" id="KW-0645">Protease</keyword>
<evidence type="ECO:0000256" key="4">
    <source>
        <dbReference type="ARBA" id="ARBA00022801"/>
    </source>
</evidence>
<dbReference type="PANTHER" id="PTHR15910:SF1">
    <property type="entry name" value="ARCHAEMETZINCIN-2"/>
    <property type="match status" value="1"/>
</dbReference>
<evidence type="ECO:0000256" key="3">
    <source>
        <dbReference type="ARBA" id="ARBA00022723"/>
    </source>
</evidence>
<keyword evidence="9" id="KW-1185">Reference proteome</keyword>
<dbReference type="SUPFAM" id="SSF55486">
    <property type="entry name" value="Metalloproteases ('zincins'), catalytic domain"/>
    <property type="match status" value="1"/>
</dbReference>
<keyword evidence="6" id="KW-0482">Metalloprotease</keyword>
<comment type="cofactor">
    <cofactor evidence="1">
        <name>Zn(2+)</name>
        <dbReference type="ChEBI" id="CHEBI:29105"/>
    </cofactor>
</comment>
<organism evidence="8 9">
    <name type="scientific">Geodia barretti</name>
    <name type="common">Barrett's horny sponge</name>
    <dbReference type="NCBI Taxonomy" id="519541"/>
    <lineage>
        <taxon>Eukaryota</taxon>
        <taxon>Metazoa</taxon>
        <taxon>Porifera</taxon>
        <taxon>Demospongiae</taxon>
        <taxon>Heteroscleromorpha</taxon>
        <taxon>Tetractinellida</taxon>
        <taxon>Astrophorina</taxon>
        <taxon>Geodiidae</taxon>
        <taxon>Geodia</taxon>
    </lineage>
</organism>
<dbReference type="PANTHER" id="PTHR15910">
    <property type="entry name" value="ARCHAEMETZINCIN"/>
    <property type="match status" value="1"/>
</dbReference>
<keyword evidence="4" id="KW-0378">Hydrolase</keyword>
<name>A0AA35R745_GEOBA</name>
<dbReference type="EMBL" id="CASHTH010000655">
    <property type="protein sequence ID" value="CAI8006015.1"/>
    <property type="molecule type" value="Genomic_DNA"/>
</dbReference>
<dbReference type="Pfam" id="PF07998">
    <property type="entry name" value="Peptidase_M54"/>
    <property type="match status" value="1"/>
</dbReference>
<dbReference type="Gene3D" id="3.40.390.10">
    <property type="entry name" value="Collagenase (Catalytic Domain)"/>
    <property type="match status" value="1"/>
</dbReference>
<dbReference type="CDD" id="cd11375">
    <property type="entry name" value="Peptidase_M54"/>
    <property type="match status" value="1"/>
</dbReference>
<keyword evidence="3" id="KW-0479">Metal-binding</keyword>
<evidence type="ECO:0000313" key="8">
    <source>
        <dbReference type="EMBL" id="CAI8006015.1"/>
    </source>
</evidence>
<evidence type="ECO:0000313" key="9">
    <source>
        <dbReference type="Proteomes" id="UP001174909"/>
    </source>
</evidence>
<dbReference type="AlphaFoldDB" id="A0AA35R745"/>
<dbReference type="InterPro" id="IPR024079">
    <property type="entry name" value="MetalloPept_cat_dom_sf"/>
</dbReference>
<evidence type="ECO:0000256" key="7">
    <source>
        <dbReference type="SAM" id="MobiDB-lite"/>
    </source>
</evidence>
<dbReference type="GO" id="GO:0008237">
    <property type="term" value="F:metallopeptidase activity"/>
    <property type="evidence" value="ECO:0007669"/>
    <property type="project" value="UniProtKB-KW"/>
</dbReference>
<feature type="region of interest" description="Disordered" evidence="7">
    <location>
        <begin position="330"/>
        <end position="363"/>
    </location>
</feature>
<evidence type="ECO:0000256" key="2">
    <source>
        <dbReference type="ARBA" id="ARBA00022670"/>
    </source>
</evidence>
<dbReference type="Proteomes" id="UP001174909">
    <property type="component" value="Unassembled WGS sequence"/>
</dbReference>
<accession>A0AA35R745</accession>
<feature type="compositionally biased region" description="Basic and acidic residues" evidence="7">
    <location>
        <begin position="338"/>
        <end position="352"/>
    </location>
</feature>
<gene>
    <name evidence="8" type="ORF">GBAR_LOCUS4526</name>
</gene>
<dbReference type="GO" id="GO:0006508">
    <property type="term" value="P:proteolysis"/>
    <property type="evidence" value="ECO:0007669"/>
    <property type="project" value="UniProtKB-KW"/>
</dbReference>
<dbReference type="GO" id="GO:0046872">
    <property type="term" value="F:metal ion binding"/>
    <property type="evidence" value="ECO:0007669"/>
    <property type="project" value="UniProtKB-KW"/>
</dbReference>
<evidence type="ECO:0000256" key="6">
    <source>
        <dbReference type="ARBA" id="ARBA00023049"/>
    </source>
</evidence>
<evidence type="ECO:0000256" key="5">
    <source>
        <dbReference type="ARBA" id="ARBA00022833"/>
    </source>
</evidence>